<evidence type="ECO:0000313" key="6">
    <source>
        <dbReference type="Proteomes" id="UP000274122"/>
    </source>
</evidence>
<dbReference type="KEGG" id="clap:NCTC11466_01856"/>
<evidence type="ECO:0000256" key="1">
    <source>
        <dbReference type="ARBA" id="ARBA00007274"/>
    </source>
</evidence>
<comment type="similarity">
    <text evidence="1">Belongs to the transferase hexapeptide repeat family.</text>
</comment>
<keyword evidence="4 5" id="KW-0012">Acyltransferase</keyword>
<dbReference type="RefSeq" id="WP_126355934.1">
    <property type="nucleotide sequence ID" value="NZ_LR134201.1"/>
</dbReference>
<dbReference type="InterPro" id="IPR011004">
    <property type="entry name" value="Trimer_LpxA-like_sf"/>
</dbReference>
<dbReference type="AlphaFoldDB" id="A0A3S4MES9"/>
<proteinExistence type="inferred from homology"/>
<dbReference type="CDD" id="cd03354">
    <property type="entry name" value="LbH_SAT"/>
    <property type="match status" value="1"/>
</dbReference>
<dbReference type="EC" id="2.3.1.30" evidence="5"/>
<dbReference type="SUPFAM" id="SSF51161">
    <property type="entry name" value="Trimeric LpxA-like enzymes"/>
    <property type="match status" value="1"/>
</dbReference>
<dbReference type="GO" id="GO:0009001">
    <property type="term" value="F:serine O-acetyltransferase activity"/>
    <property type="evidence" value="ECO:0007669"/>
    <property type="project" value="UniProtKB-EC"/>
</dbReference>
<dbReference type="InterPro" id="IPR045304">
    <property type="entry name" value="LbH_SAT"/>
</dbReference>
<dbReference type="Proteomes" id="UP000274122">
    <property type="component" value="Chromosome"/>
</dbReference>
<organism evidence="5 6">
    <name type="scientific">Cedecea lapagei</name>
    <dbReference type="NCBI Taxonomy" id="158823"/>
    <lineage>
        <taxon>Bacteria</taxon>
        <taxon>Pseudomonadati</taxon>
        <taxon>Pseudomonadota</taxon>
        <taxon>Gammaproteobacteria</taxon>
        <taxon>Enterobacterales</taxon>
        <taxon>Enterobacteriaceae</taxon>
        <taxon>Cedecea</taxon>
    </lineage>
</organism>
<keyword evidence="3" id="KW-0677">Repeat</keyword>
<gene>
    <name evidence="5" type="primary">cysE_2</name>
    <name evidence="5" type="ORF">NCTC11466_01856</name>
</gene>
<evidence type="ECO:0000313" key="5">
    <source>
        <dbReference type="EMBL" id="VEB96856.1"/>
    </source>
</evidence>
<dbReference type="InterPro" id="IPR001451">
    <property type="entry name" value="Hexapep"/>
</dbReference>
<keyword evidence="2 5" id="KW-0808">Transferase</keyword>
<accession>A0A3S4MES9</accession>
<keyword evidence="6" id="KW-1185">Reference proteome</keyword>
<dbReference type="OrthoDB" id="7058950at2"/>
<dbReference type="InterPro" id="IPR018357">
    <property type="entry name" value="Hexapep_transf_CS"/>
</dbReference>
<name>A0A3S4MES9_9ENTR</name>
<evidence type="ECO:0000256" key="4">
    <source>
        <dbReference type="ARBA" id="ARBA00023315"/>
    </source>
</evidence>
<evidence type="ECO:0000256" key="3">
    <source>
        <dbReference type="ARBA" id="ARBA00022737"/>
    </source>
</evidence>
<dbReference type="PROSITE" id="PS00101">
    <property type="entry name" value="HEXAPEP_TRANSFERASES"/>
    <property type="match status" value="1"/>
</dbReference>
<dbReference type="EMBL" id="LR134201">
    <property type="protein sequence ID" value="VEB96856.1"/>
    <property type="molecule type" value="Genomic_DNA"/>
</dbReference>
<dbReference type="Pfam" id="PF00132">
    <property type="entry name" value="Hexapep"/>
    <property type="match status" value="1"/>
</dbReference>
<protein>
    <submittedName>
        <fullName evidence="5">Serine acetyltransferase</fullName>
        <ecNumber evidence="5">2.3.1.30</ecNumber>
    </submittedName>
</protein>
<reference evidence="5 6" key="1">
    <citation type="submission" date="2018-12" db="EMBL/GenBank/DDBJ databases">
        <authorList>
            <consortium name="Pathogen Informatics"/>
        </authorList>
    </citation>
    <scope>NUCLEOTIDE SEQUENCE [LARGE SCALE GENOMIC DNA]</scope>
    <source>
        <strain evidence="5 6">NCTC11466</strain>
    </source>
</reference>
<evidence type="ECO:0000256" key="2">
    <source>
        <dbReference type="ARBA" id="ARBA00022679"/>
    </source>
</evidence>
<dbReference type="Gene3D" id="2.160.10.10">
    <property type="entry name" value="Hexapeptide repeat proteins"/>
    <property type="match status" value="1"/>
</dbReference>
<dbReference type="PANTHER" id="PTHR42811">
    <property type="entry name" value="SERINE ACETYLTRANSFERASE"/>
    <property type="match status" value="1"/>
</dbReference>
<sequence>MKTFHIAAFLISNKSNVLKQYWRDEITPKCKLTPHRLFVAHRCRTRHFLLWWRLASQMFMKGNKRQKRVARKISWALQRKYASEIGLAANIGTNPKFIHLTGVVISDKVEIGHNAVIHQNITIGVRDNDDHSVARIGNNVSIGAGVCILGGVNIGDNVKIGATALVLADIPQNSTYTCRITPLITAHSRA</sequence>